<dbReference type="CDD" id="cd09279">
    <property type="entry name" value="RNase_HI_like"/>
    <property type="match status" value="1"/>
</dbReference>
<dbReference type="GO" id="GO:0003676">
    <property type="term" value="F:nucleic acid binding"/>
    <property type="evidence" value="ECO:0007669"/>
    <property type="project" value="InterPro"/>
</dbReference>
<dbReference type="GO" id="GO:0004523">
    <property type="term" value="F:RNA-DNA hybrid ribonuclease activity"/>
    <property type="evidence" value="ECO:0007669"/>
    <property type="project" value="UniProtKB-EC"/>
</dbReference>
<keyword evidence="4" id="KW-1185">Reference proteome</keyword>
<dbReference type="EC" id="3.1.26.4" evidence="3"/>
<dbReference type="PANTHER" id="PTHR48475">
    <property type="entry name" value="RIBONUCLEASE H"/>
    <property type="match status" value="1"/>
</dbReference>
<dbReference type="SUPFAM" id="SSF53098">
    <property type="entry name" value="Ribonuclease H-like"/>
    <property type="match status" value="1"/>
</dbReference>
<proteinExistence type="predicted"/>
<dbReference type="SUPFAM" id="SSF56672">
    <property type="entry name" value="DNA/RNA polymerases"/>
    <property type="match status" value="1"/>
</dbReference>
<reference evidence="4" key="1">
    <citation type="journal article" date="2018" name="Gigascience">
        <title>Genome assembly of the Pink Ipe (Handroanthus impetiginosus, Bignoniaceae), a highly valued, ecologically keystone Neotropical timber forest tree.</title>
        <authorList>
            <person name="Silva-Junior O.B."/>
            <person name="Grattapaglia D."/>
            <person name="Novaes E."/>
            <person name="Collevatti R.G."/>
        </authorList>
    </citation>
    <scope>NUCLEOTIDE SEQUENCE [LARGE SCALE GENOMIC DNA]</scope>
    <source>
        <strain evidence="4">cv. UFG-1</strain>
    </source>
</reference>
<dbReference type="EMBL" id="NKXS01003074">
    <property type="protein sequence ID" value="PIN10943.1"/>
    <property type="molecule type" value="Genomic_DNA"/>
</dbReference>
<dbReference type="Pfam" id="PF13456">
    <property type="entry name" value="RVT_3"/>
    <property type="match status" value="1"/>
</dbReference>
<evidence type="ECO:0000256" key="1">
    <source>
        <dbReference type="SAM" id="Coils"/>
    </source>
</evidence>
<organism evidence="3 4">
    <name type="scientific">Handroanthus impetiginosus</name>
    <dbReference type="NCBI Taxonomy" id="429701"/>
    <lineage>
        <taxon>Eukaryota</taxon>
        <taxon>Viridiplantae</taxon>
        <taxon>Streptophyta</taxon>
        <taxon>Embryophyta</taxon>
        <taxon>Tracheophyta</taxon>
        <taxon>Spermatophyta</taxon>
        <taxon>Magnoliopsida</taxon>
        <taxon>eudicotyledons</taxon>
        <taxon>Gunneridae</taxon>
        <taxon>Pentapetalae</taxon>
        <taxon>asterids</taxon>
        <taxon>lamiids</taxon>
        <taxon>Lamiales</taxon>
        <taxon>Bignoniaceae</taxon>
        <taxon>Crescentiina</taxon>
        <taxon>Tabebuia alliance</taxon>
        <taxon>Handroanthus</taxon>
    </lineage>
</organism>
<dbReference type="InterPro" id="IPR036397">
    <property type="entry name" value="RNaseH_sf"/>
</dbReference>
<dbReference type="InterPro" id="IPR012337">
    <property type="entry name" value="RNaseH-like_sf"/>
</dbReference>
<dbReference type="PROSITE" id="PS50879">
    <property type="entry name" value="RNASE_H_1"/>
    <property type="match status" value="1"/>
</dbReference>
<dbReference type="Proteomes" id="UP000231279">
    <property type="component" value="Unassembled WGS sequence"/>
</dbReference>
<evidence type="ECO:0000313" key="4">
    <source>
        <dbReference type="Proteomes" id="UP000231279"/>
    </source>
</evidence>
<dbReference type="Gene3D" id="3.30.420.10">
    <property type="entry name" value="Ribonuclease H-like superfamily/Ribonuclease H"/>
    <property type="match status" value="1"/>
</dbReference>
<gene>
    <name evidence="3" type="ORF">CDL12_16459</name>
</gene>
<feature type="domain" description="RNase H type-1" evidence="2">
    <location>
        <begin position="2"/>
        <end position="158"/>
    </location>
</feature>
<accession>A0A2G9H0A2</accession>
<dbReference type="InterPro" id="IPR002156">
    <property type="entry name" value="RNaseH_domain"/>
</dbReference>
<evidence type="ECO:0000313" key="3">
    <source>
        <dbReference type="EMBL" id="PIN10943.1"/>
    </source>
</evidence>
<dbReference type="OrthoDB" id="101614at2759"/>
<name>A0A2G9H0A2_9LAMI</name>
<keyword evidence="3" id="KW-0378">Hydrolase</keyword>
<dbReference type="Gene3D" id="1.10.340.70">
    <property type="match status" value="1"/>
</dbReference>
<comment type="caution">
    <text evidence="3">The sequence shown here is derived from an EMBL/GenBank/DDBJ whole genome shotgun (WGS) entry which is preliminary data.</text>
</comment>
<sequence>MMHSRVECYVDNLVIKTKRTGDHLDDPRVVLDRLRKYNFKMNPFKCAFGVMLRKFLGFIVRHRELCSNNITEYQALIIGLQMAQEMDITELEMYGDSSLVINQLLNMYEVRKDNLVLYFLEASNLLKNFEDIALHHVPRKENRLADALANLATTLALLEGKTTNVPVCNQWAMPSLAQVNQEDANTISMSIGDEGDWRTPLVDYLKEGKLLQDPHRRADVRRRSSHFILYKDALYQRSFEENYQWCLNGRETVEAMSEAYSGICEVHQLGPKLYFQIKRMGYYWPTMVKDYLDYPKRCEACHIKVKKETGMRRLEKLFGLTGQHIELLPKPLYSLREALTAEDNVRLRLEKLEALDEKRLKAQQQLECDQARMMKAFNKKVRPRSFQVGDLVLIIRRPIITTQRRGNKFMTKWDSPCVVKEVYTNGAYKLVYKDRLHICPINENS</sequence>
<protein>
    <submittedName>
        <fullName evidence="3">Ribonuclease H</fullName>
        <ecNumber evidence="3">3.1.26.4</ecNumber>
    </submittedName>
</protein>
<dbReference type="AlphaFoldDB" id="A0A2G9H0A2"/>
<dbReference type="InterPro" id="IPR043502">
    <property type="entry name" value="DNA/RNA_pol_sf"/>
</dbReference>
<dbReference type="PANTHER" id="PTHR48475:SF1">
    <property type="entry name" value="RNASE H TYPE-1 DOMAIN-CONTAINING PROTEIN"/>
    <property type="match status" value="1"/>
</dbReference>
<evidence type="ECO:0000259" key="2">
    <source>
        <dbReference type="PROSITE" id="PS50879"/>
    </source>
</evidence>
<keyword evidence="1" id="KW-0175">Coiled coil</keyword>
<dbReference type="STRING" id="429701.A0A2G9H0A2"/>
<feature type="coiled-coil region" evidence="1">
    <location>
        <begin position="335"/>
        <end position="372"/>
    </location>
</feature>